<dbReference type="AlphaFoldDB" id="A0AAV5V458"/>
<keyword evidence="1" id="KW-1133">Transmembrane helix</keyword>
<protein>
    <submittedName>
        <fullName evidence="2">Uncharacterized protein</fullName>
    </submittedName>
</protein>
<evidence type="ECO:0000313" key="2">
    <source>
        <dbReference type="EMBL" id="GMT13300.1"/>
    </source>
</evidence>
<gene>
    <name evidence="2" type="ORF">PFISCL1PPCAC_4597</name>
</gene>
<reference evidence="2" key="1">
    <citation type="submission" date="2023-10" db="EMBL/GenBank/DDBJ databases">
        <title>Genome assembly of Pristionchus species.</title>
        <authorList>
            <person name="Yoshida K."/>
            <person name="Sommer R.J."/>
        </authorList>
    </citation>
    <scope>NUCLEOTIDE SEQUENCE</scope>
    <source>
        <strain evidence="2">RS5133</strain>
    </source>
</reference>
<name>A0AAV5V458_9BILA</name>
<evidence type="ECO:0000313" key="3">
    <source>
        <dbReference type="Proteomes" id="UP001432322"/>
    </source>
</evidence>
<dbReference type="EMBL" id="BTSY01000002">
    <property type="protein sequence ID" value="GMT13300.1"/>
    <property type="molecule type" value="Genomic_DNA"/>
</dbReference>
<feature type="non-terminal residue" evidence="2">
    <location>
        <position position="199"/>
    </location>
</feature>
<comment type="caution">
    <text evidence="2">The sequence shown here is derived from an EMBL/GenBank/DDBJ whole genome shotgun (WGS) entry which is preliminary data.</text>
</comment>
<organism evidence="2 3">
    <name type="scientific">Pristionchus fissidentatus</name>
    <dbReference type="NCBI Taxonomy" id="1538716"/>
    <lineage>
        <taxon>Eukaryota</taxon>
        <taxon>Metazoa</taxon>
        <taxon>Ecdysozoa</taxon>
        <taxon>Nematoda</taxon>
        <taxon>Chromadorea</taxon>
        <taxon>Rhabditida</taxon>
        <taxon>Rhabditina</taxon>
        <taxon>Diplogasteromorpha</taxon>
        <taxon>Diplogasteroidea</taxon>
        <taxon>Neodiplogasteridae</taxon>
        <taxon>Pristionchus</taxon>
    </lineage>
</organism>
<proteinExistence type="predicted"/>
<evidence type="ECO:0000256" key="1">
    <source>
        <dbReference type="SAM" id="Phobius"/>
    </source>
</evidence>
<sequence length="199" mass="23628">MFLFSNIAASIASIIPLAQCFIFLFFRHNFCFFQVNMNFVENRQNIFRALFRLSESCTDREPVKGADAVEFFTRIFYMYFDGPEVHQITRENIDKDEIECVNNCFYFGIHYVFTNPEYFFTTSTYRQMLSGISYCRMRMAPVFVDVMHEGEMKDDLSTNWLPHYASMEGVIRNELCYIFSKHASEEELAMTGPQEHPWW</sequence>
<keyword evidence="1" id="KW-0812">Transmembrane</keyword>
<keyword evidence="1" id="KW-0472">Membrane</keyword>
<feature type="transmembrane region" description="Helical" evidence="1">
    <location>
        <begin position="6"/>
        <end position="26"/>
    </location>
</feature>
<dbReference type="Proteomes" id="UP001432322">
    <property type="component" value="Unassembled WGS sequence"/>
</dbReference>
<keyword evidence="3" id="KW-1185">Reference proteome</keyword>
<accession>A0AAV5V458</accession>